<organism evidence="1 2">
    <name type="scientific">Staphylococcus nepalensis</name>
    <dbReference type="NCBI Taxonomy" id="214473"/>
    <lineage>
        <taxon>Bacteria</taxon>
        <taxon>Bacillati</taxon>
        <taxon>Bacillota</taxon>
        <taxon>Bacilli</taxon>
        <taxon>Bacillales</taxon>
        <taxon>Staphylococcaceae</taxon>
        <taxon>Staphylococcus</taxon>
    </lineage>
</organism>
<dbReference type="PANTHER" id="PTHR43293:SF1">
    <property type="entry name" value="ACETATE COA-TRANSFERASE YDIF"/>
    <property type="match status" value="1"/>
</dbReference>
<proteinExistence type="predicted"/>
<reference evidence="1 2" key="1">
    <citation type="journal article" date="2016" name="Front. Microbiol.">
        <title>Comprehensive Phylogenetic Analysis of Bovine Non-aureus Staphylococci Species Based on Whole-Genome Sequencing.</title>
        <authorList>
            <person name="Naushad S."/>
            <person name="Barkema H.W."/>
            <person name="Luby C."/>
            <person name="Condas L.A."/>
            <person name="Nobrega D.B."/>
            <person name="Carson D.A."/>
            <person name="De Buck J."/>
        </authorList>
    </citation>
    <scope>NUCLEOTIDE SEQUENCE [LARGE SCALE GENOMIC DNA]</scope>
    <source>
        <strain evidence="1 2">SNUC 4337</strain>
    </source>
</reference>
<dbReference type="SUPFAM" id="SSF100950">
    <property type="entry name" value="NagB/RpiA/CoA transferase-like"/>
    <property type="match status" value="1"/>
</dbReference>
<feature type="non-terminal residue" evidence="1">
    <location>
        <position position="1"/>
    </location>
</feature>
<gene>
    <name evidence="1" type="ORF">BUZ61_16815</name>
</gene>
<name>A0A2T4S5H3_9STAP</name>
<feature type="non-terminal residue" evidence="1">
    <location>
        <position position="168"/>
    </location>
</feature>
<dbReference type="InterPro" id="IPR037171">
    <property type="entry name" value="NagB/RpiA_transferase-like"/>
</dbReference>
<comment type="caution">
    <text evidence="1">The sequence shown here is derived from an EMBL/GenBank/DDBJ whole genome shotgun (WGS) entry which is preliminary data.</text>
</comment>
<dbReference type="Gene3D" id="3.40.1080.10">
    <property type="entry name" value="Glutaconate Coenzyme A-transferase"/>
    <property type="match status" value="2"/>
</dbReference>
<accession>A0A2T4S5H3</accession>
<keyword evidence="1" id="KW-0808">Transferase</keyword>
<sequence length="168" mass="18857">AYSIALNTKSNHGTIIVQVKSIIKRTKVNPNHVFIPGSLVDYVYVAGASKHHRQLIQTYYDPVYSGEAPMTQPIDLPLPFNTRKTILRRTAQFLTRGDTISIGFGINNELSNLLYEEQAEQLVQPIQDIGIFGGFLGSGKHFGMNADVDFRMRHDQTWDFIYNGGVSI</sequence>
<evidence type="ECO:0000313" key="2">
    <source>
        <dbReference type="Proteomes" id="UP000240400"/>
    </source>
</evidence>
<dbReference type="GO" id="GO:0016740">
    <property type="term" value="F:transferase activity"/>
    <property type="evidence" value="ECO:0007669"/>
    <property type="project" value="UniProtKB-KW"/>
</dbReference>
<evidence type="ECO:0000313" key="1">
    <source>
        <dbReference type="EMBL" id="PTK44207.1"/>
    </source>
</evidence>
<protein>
    <submittedName>
        <fullName evidence="1">Acyl CoA:acetate/3-ketoacid CoA transferase</fullName>
    </submittedName>
</protein>
<dbReference type="Proteomes" id="UP000240400">
    <property type="component" value="Unassembled WGS sequence"/>
</dbReference>
<dbReference type="AlphaFoldDB" id="A0A2T4S5H3"/>
<dbReference type="EMBL" id="PZHR01000711">
    <property type="protein sequence ID" value="PTK44207.1"/>
    <property type="molecule type" value="Genomic_DNA"/>
</dbReference>
<dbReference type="PANTHER" id="PTHR43293">
    <property type="entry name" value="ACETATE COA-TRANSFERASE YDIF"/>
    <property type="match status" value="1"/>
</dbReference>